<evidence type="ECO:0000313" key="3">
    <source>
        <dbReference type="EMBL" id="VDD75598.1"/>
    </source>
</evidence>
<sequence length="211" mass="24145">MAADLHLQLLNHKLQLQQVEASLELDKTNVELQKLKEDLEEVIKLTVELIDKPNSEGECKWKVGDMCMALCSRDKLYYKAKILEILGNAASVVNFVDYDTTDICQLSQMKPVTNISAPVQRTKKEVKHRLIEKKKLKKLKLAERHAEIEKACEQEKNQWLNFSKKVNKHSRSKRSIFASPETVDGRVGIGTCGISGRPMTKLPSHHRLMRK</sequence>
<dbReference type="WBParaSite" id="MCU_006670-RA">
    <property type="protein sequence ID" value="MCU_006670-RA"/>
    <property type="gene ID" value="MCU_006670"/>
</dbReference>
<dbReference type="AlphaFoldDB" id="A0A0R3U4L9"/>
<feature type="coiled-coil region" evidence="1">
    <location>
        <begin position="18"/>
        <end position="52"/>
    </location>
</feature>
<dbReference type="STRING" id="53468.A0A0R3U4L9"/>
<dbReference type="Gene3D" id="2.30.30.140">
    <property type="match status" value="1"/>
</dbReference>
<feature type="domain" description="Tudor" evidence="2">
    <location>
        <begin position="60"/>
        <end position="119"/>
    </location>
</feature>
<keyword evidence="1" id="KW-0175">Coiled coil</keyword>
<reference evidence="3 4" key="1">
    <citation type="submission" date="2018-10" db="EMBL/GenBank/DDBJ databases">
        <authorList>
            <consortium name="Pathogen Informatics"/>
        </authorList>
    </citation>
    <scope>NUCLEOTIDE SEQUENCE [LARGE SCALE GENOMIC DNA]</scope>
</reference>
<dbReference type="SMART" id="SM00333">
    <property type="entry name" value="TUDOR"/>
    <property type="match status" value="1"/>
</dbReference>
<evidence type="ECO:0000256" key="1">
    <source>
        <dbReference type="SAM" id="Coils"/>
    </source>
</evidence>
<dbReference type="PROSITE" id="PS50304">
    <property type="entry name" value="TUDOR"/>
    <property type="match status" value="1"/>
</dbReference>
<gene>
    <name evidence="3" type="ORF">MCOS_LOCUS1601</name>
</gene>
<reference evidence="5" key="2">
    <citation type="submission" date="2019-11" db="UniProtKB">
        <authorList>
            <consortium name="WormBaseParasite"/>
        </authorList>
    </citation>
    <scope>IDENTIFICATION</scope>
</reference>
<protein>
    <submittedName>
        <fullName evidence="5">Tudor domain-containing protein</fullName>
    </submittedName>
</protein>
<name>A0A0R3U4L9_MESCO</name>
<dbReference type="OrthoDB" id="79171at2759"/>
<evidence type="ECO:0000259" key="2">
    <source>
        <dbReference type="PROSITE" id="PS50304"/>
    </source>
</evidence>
<proteinExistence type="predicted"/>
<evidence type="ECO:0000313" key="5">
    <source>
        <dbReference type="WBParaSite" id="MCU_006670-RA"/>
    </source>
</evidence>
<dbReference type="SUPFAM" id="SSF63748">
    <property type="entry name" value="Tudor/PWWP/MBT"/>
    <property type="match status" value="1"/>
</dbReference>
<dbReference type="Proteomes" id="UP000267029">
    <property type="component" value="Unassembled WGS sequence"/>
</dbReference>
<evidence type="ECO:0000313" key="4">
    <source>
        <dbReference type="Proteomes" id="UP000267029"/>
    </source>
</evidence>
<dbReference type="InterPro" id="IPR002999">
    <property type="entry name" value="Tudor"/>
</dbReference>
<dbReference type="EMBL" id="UXSR01000210">
    <property type="protein sequence ID" value="VDD75598.1"/>
    <property type="molecule type" value="Genomic_DNA"/>
</dbReference>
<keyword evidence="4" id="KW-1185">Reference proteome</keyword>
<accession>A0A0R3U4L9</accession>
<dbReference type="Pfam" id="PF00567">
    <property type="entry name" value="TUDOR"/>
    <property type="match status" value="1"/>
</dbReference>
<organism evidence="5">
    <name type="scientific">Mesocestoides corti</name>
    <name type="common">Flatworm</name>
    <dbReference type="NCBI Taxonomy" id="53468"/>
    <lineage>
        <taxon>Eukaryota</taxon>
        <taxon>Metazoa</taxon>
        <taxon>Spiralia</taxon>
        <taxon>Lophotrochozoa</taxon>
        <taxon>Platyhelminthes</taxon>
        <taxon>Cestoda</taxon>
        <taxon>Eucestoda</taxon>
        <taxon>Cyclophyllidea</taxon>
        <taxon>Mesocestoididae</taxon>
        <taxon>Mesocestoides</taxon>
    </lineage>
</organism>